<comment type="caution">
    <text evidence="2">The sequence shown here is derived from an EMBL/GenBank/DDBJ whole genome shotgun (WGS) entry which is preliminary data.</text>
</comment>
<dbReference type="InterPro" id="IPR010982">
    <property type="entry name" value="Lambda_DNA-bd_dom_sf"/>
</dbReference>
<dbReference type="InterPro" id="IPR001387">
    <property type="entry name" value="Cro/C1-type_HTH"/>
</dbReference>
<accession>A0A231H2M8</accession>
<evidence type="ECO:0000313" key="3">
    <source>
        <dbReference type="Proteomes" id="UP000215506"/>
    </source>
</evidence>
<organism evidence="2 3">
    <name type="scientific">Nocardia cerradoensis</name>
    <dbReference type="NCBI Taxonomy" id="85688"/>
    <lineage>
        <taxon>Bacteria</taxon>
        <taxon>Bacillati</taxon>
        <taxon>Actinomycetota</taxon>
        <taxon>Actinomycetes</taxon>
        <taxon>Mycobacteriales</taxon>
        <taxon>Nocardiaceae</taxon>
        <taxon>Nocardia</taxon>
    </lineage>
</organism>
<dbReference type="CDD" id="cd00093">
    <property type="entry name" value="HTH_XRE"/>
    <property type="match status" value="1"/>
</dbReference>
<dbReference type="Gene3D" id="1.10.260.40">
    <property type="entry name" value="lambda repressor-like DNA-binding domains"/>
    <property type="match status" value="1"/>
</dbReference>
<gene>
    <name evidence="2" type="ORF">B7C42_04987</name>
</gene>
<proteinExistence type="predicted"/>
<name>A0A231H2M8_9NOCA</name>
<reference evidence="2 3" key="1">
    <citation type="submission" date="2017-07" db="EMBL/GenBank/DDBJ databases">
        <title>First draft Genome Sequence of Nocardia cerradoensis isolated from human infection.</title>
        <authorList>
            <person name="Carrasco G."/>
        </authorList>
    </citation>
    <scope>NUCLEOTIDE SEQUENCE [LARGE SCALE GENOMIC DNA]</scope>
    <source>
        <strain evidence="2 3">CNM20130759</strain>
    </source>
</reference>
<dbReference type="SMART" id="SM00530">
    <property type="entry name" value="HTH_XRE"/>
    <property type="match status" value="1"/>
</dbReference>
<keyword evidence="3" id="KW-1185">Reference proteome</keyword>
<evidence type="ECO:0000259" key="1">
    <source>
        <dbReference type="PROSITE" id="PS50943"/>
    </source>
</evidence>
<dbReference type="PROSITE" id="PS50943">
    <property type="entry name" value="HTH_CROC1"/>
    <property type="match status" value="1"/>
</dbReference>
<dbReference type="Proteomes" id="UP000215506">
    <property type="component" value="Unassembled WGS sequence"/>
</dbReference>
<sequence length="255" mass="27832">MLYGGRMGTPNVALRAARTARLLSQDDLARMLREAGCASATKRLVQRWESGVTANPRPSHARALEQVMRLPIESLGFGAVMAGRSLSGDDTGGHEVHSAIGDVPRERHPGQAAPQPNAGTYSGIWLSRYEYYSSGREQTFTSSHYVVVLQHEQRLTVRSLPKSAAGTLELDLTLDGHIATGTWSETTAPSGYYKGARYFGAIQLLSELTATRLAGKWVGFGKNFDVNVGPWELVLQDRSTSKATIEKFDRPPQSD</sequence>
<feature type="domain" description="HTH cro/C1-type" evidence="1">
    <location>
        <begin position="14"/>
        <end position="75"/>
    </location>
</feature>
<dbReference type="GO" id="GO:0003677">
    <property type="term" value="F:DNA binding"/>
    <property type="evidence" value="ECO:0007669"/>
    <property type="project" value="InterPro"/>
</dbReference>
<dbReference type="AlphaFoldDB" id="A0A231H2M8"/>
<dbReference type="EMBL" id="NGAF01000011">
    <property type="protein sequence ID" value="OXR43101.1"/>
    <property type="molecule type" value="Genomic_DNA"/>
</dbReference>
<protein>
    <recommendedName>
        <fullName evidence="1">HTH cro/C1-type domain-containing protein</fullName>
    </recommendedName>
</protein>
<dbReference type="SUPFAM" id="SSF47413">
    <property type="entry name" value="lambda repressor-like DNA-binding domains"/>
    <property type="match status" value="1"/>
</dbReference>
<evidence type="ECO:0000313" key="2">
    <source>
        <dbReference type="EMBL" id="OXR43101.1"/>
    </source>
</evidence>